<name>A0A074ZXM5_OPIVI</name>
<evidence type="ECO:0000313" key="3">
    <source>
        <dbReference type="Proteomes" id="UP000054324"/>
    </source>
</evidence>
<dbReference type="AlphaFoldDB" id="A0A074ZXM5"/>
<dbReference type="CTD" id="20327292"/>
<reference evidence="2 3" key="1">
    <citation type="submission" date="2013-11" db="EMBL/GenBank/DDBJ databases">
        <title>Opisthorchis viverrini - life in the bile duct.</title>
        <authorList>
            <person name="Young N.D."/>
            <person name="Nagarajan N."/>
            <person name="Lin S.J."/>
            <person name="Korhonen P.K."/>
            <person name="Jex A.R."/>
            <person name="Hall R.S."/>
            <person name="Safavi-Hemami H."/>
            <person name="Kaewkong W."/>
            <person name="Bertrand D."/>
            <person name="Gao S."/>
            <person name="Seet Q."/>
            <person name="Wongkham S."/>
            <person name="Teh B.T."/>
            <person name="Wongkham C."/>
            <person name="Intapan P.M."/>
            <person name="Maleewong W."/>
            <person name="Yang X."/>
            <person name="Hu M."/>
            <person name="Wang Z."/>
            <person name="Hofmann A."/>
            <person name="Sternberg P.W."/>
            <person name="Tan P."/>
            <person name="Wang J."/>
            <person name="Gasser R.B."/>
        </authorList>
    </citation>
    <scope>NUCLEOTIDE SEQUENCE [LARGE SCALE GENOMIC DNA]</scope>
</reference>
<organism evidence="2 3">
    <name type="scientific">Opisthorchis viverrini</name>
    <name type="common">Southeast Asian liver fluke</name>
    <dbReference type="NCBI Taxonomy" id="6198"/>
    <lineage>
        <taxon>Eukaryota</taxon>
        <taxon>Metazoa</taxon>
        <taxon>Spiralia</taxon>
        <taxon>Lophotrochozoa</taxon>
        <taxon>Platyhelminthes</taxon>
        <taxon>Trematoda</taxon>
        <taxon>Digenea</taxon>
        <taxon>Opisthorchiida</taxon>
        <taxon>Opisthorchiata</taxon>
        <taxon>Opisthorchiidae</taxon>
        <taxon>Opisthorchis</taxon>
    </lineage>
</organism>
<dbReference type="Proteomes" id="UP000054324">
    <property type="component" value="Unassembled WGS sequence"/>
</dbReference>
<dbReference type="RefSeq" id="XP_009165580.1">
    <property type="nucleotide sequence ID" value="XM_009167316.1"/>
</dbReference>
<dbReference type="GeneID" id="20327292"/>
<sequence>MIIGWWTRKSTSQPITPTPRASETMLTSVTVARRSRTAIRFDERRRSRGSQLLEDGVPQSTRTFRKFPCNPIMTSTSGIMRDPAGLQHMHQPIRLATVSTT</sequence>
<dbReference type="KEGG" id="ovi:T265_13124"/>
<evidence type="ECO:0000256" key="1">
    <source>
        <dbReference type="SAM" id="MobiDB-lite"/>
    </source>
</evidence>
<feature type="region of interest" description="Disordered" evidence="1">
    <location>
        <begin position="44"/>
        <end position="69"/>
    </location>
</feature>
<accession>A0A074ZXM5</accession>
<evidence type="ECO:0000313" key="2">
    <source>
        <dbReference type="EMBL" id="KER30672.1"/>
    </source>
</evidence>
<proteinExistence type="predicted"/>
<gene>
    <name evidence="2" type="ORF">T265_13124</name>
</gene>
<dbReference type="EMBL" id="KL596657">
    <property type="protein sequence ID" value="KER30672.1"/>
    <property type="molecule type" value="Genomic_DNA"/>
</dbReference>
<keyword evidence="3" id="KW-1185">Reference proteome</keyword>
<protein>
    <submittedName>
        <fullName evidence="2">Uncharacterized protein</fullName>
    </submittedName>
</protein>